<proteinExistence type="predicted"/>
<dbReference type="AlphaFoldDB" id="A0A852X2S8"/>
<protein>
    <recommendedName>
        <fullName evidence="5">ABC-2 family transporter protein</fullName>
    </recommendedName>
</protein>
<feature type="transmembrane region" description="Helical" evidence="2">
    <location>
        <begin position="242"/>
        <end position="262"/>
    </location>
</feature>
<feature type="transmembrane region" description="Helical" evidence="2">
    <location>
        <begin position="303"/>
        <end position="328"/>
    </location>
</feature>
<sequence length="347" mass="34600">MSTTTDDTTTPSEESGETTSETTSETRTVLAIVLGLTTLPAVMLTAFAWTTSEIEPREVPIVVAGPEQATGPMAEQLSASGEEAFEVTTVADRAAAVEAIEEREAYAGLVVGAEPELLTAPAASPAVASLMTEALAADGAGTTVTEVVPLPEGDPNGQIFSSVALPLLLGGIATGVLASIAVRGRWAKVATISGVAVAGGLVLTAILQPWLGALEGSYLVNASVIALAIAATSTVMAGLHSLIGYAGIGLTALAVLLVGNPFSGLATGPKLLPSGWSTLGQLLPPGAAGQALRSTAFFDGAGAAMPLTVLVGWIVVGLSLLGLSAAAAPGGLRLSRRARSVGRDSNP</sequence>
<feature type="transmembrane region" description="Helical" evidence="2">
    <location>
        <begin position="159"/>
        <end position="182"/>
    </location>
</feature>
<keyword evidence="2" id="KW-0812">Transmembrane</keyword>
<gene>
    <name evidence="3" type="ORF">BJY28_001246</name>
</gene>
<keyword evidence="4" id="KW-1185">Reference proteome</keyword>
<comment type="caution">
    <text evidence="3">The sequence shown here is derived from an EMBL/GenBank/DDBJ whole genome shotgun (WGS) entry which is preliminary data.</text>
</comment>
<evidence type="ECO:0000313" key="4">
    <source>
        <dbReference type="Proteomes" id="UP000592181"/>
    </source>
</evidence>
<dbReference type="Proteomes" id="UP000592181">
    <property type="component" value="Unassembled WGS sequence"/>
</dbReference>
<reference evidence="3 4" key="1">
    <citation type="submission" date="2020-07" db="EMBL/GenBank/DDBJ databases">
        <title>Sequencing the genomes of 1000 actinobacteria strains.</title>
        <authorList>
            <person name="Klenk H.-P."/>
        </authorList>
    </citation>
    <scope>NUCLEOTIDE SEQUENCE [LARGE SCALE GENOMIC DNA]</scope>
    <source>
        <strain evidence="3 4">DSM 24723</strain>
    </source>
</reference>
<feature type="transmembrane region" description="Helical" evidence="2">
    <location>
        <begin position="217"/>
        <end position="235"/>
    </location>
</feature>
<feature type="transmembrane region" description="Helical" evidence="2">
    <location>
        <begin position="189"/>
        <end position="211"/>
    </location>
</feature>
<evidence type="ECO:0008006" key="5">
    <source>
        <dbReference type="Google" id="ProtNLM"/>
    </source>
</evidence>
<name>A0A852X2S8_9MICO</name>
<dbReference type="EMBL" id="JACBZX010000001">
    <property type="protein sequence ID" value="NYG36777.1"/>
    <property type="molecule type" value="Genomic_DNA"/>
</dbReference>
<keyword evidence="2" id="KW-0472">Membrane</keyword>
<accession>A0A852X2S8</accession>
<dbReference type="RefSeq" id="WP_179462230.1">
    <property type="nucleotide sequence ID" value="NZ_JACBZX010000001.1"/>
</dbReference>
<feature type="region of interest" description="Disordered" evidence="1">
    <location>
        <begin position="1"/>
        <end position="26"/>
    </location>
</feature>
<evidence type="ECO:0000256" key="1">
    <source>
        <dbReference type="SAM" id="MobiDB-lite"/>
    </source>
</evidence>
<evidence type="ECO:0000313" key="3">
    <source>
        <dbReference type="EMBL" id="NYG36777.1"/>
    </source>
</evidence>
<feature type="transmembrane region" description="Helical" evidence="2">
    <location>
        <begin position="29"/>
        <end position="49"/>
    </location>
</feature>
<keyword evidence="2" id="KW-1133">Transmembrane helix</keyword>
<organism evidence="3 4">
    <name type="scientific">Janibacter alkaliphilus</name>
    <dbReference type="NCBI Taxonomy" id="1069963"/>
    <lineage>
        <taxon>Bacteria</taxon>
        <taxon>Bacillati</taxon>
        <taxon>Actinomycetota</taxon>
        <taxon>Actinomycetes</taxon>
        <taxon>Micrococcales</taxon>
        <taxon>Intrasporangiaceae</taxon>
        <taxon>Janibacter</taxon>
    </lineage>
</organism>
<evidence type="ECO:0000256" key="2">
    <source>
        <dbReference type="SAM" id="Phobius"/>
    </source>
</evidence>